<feature type="transmembrane region" description="Helical" evidence="1">
    <location>
        <begin position="243"/>
        <end position="264"/>
    </location>
</feature>
<proteinExistence type="predicted"/>
<feature type="transmembrane region" description="Helical" evidence="1">
    <location>
        <begin position="213"/>
        <end position="237"/>
    </location>
</feature>
<evidence type="ECO:0000259" key="2">
    <source>
        <dbReference type="Pfam" id="PF20151"/>
    </source>
</evidence>
<dbReference type="Pfam" id="PF20151">
    <property type="entry name" value="DUF6533"/>
    <property type="match status" value="1"/>
</dbReference>
<keyword evidence="1" id="KW-1133">Transmembrane helix</keyword>
<keyword evidence="1" id="KW-0472">Membrane</keyword>
<dbReference type="EMBL" id="KV429079">
    <property type="protein sequence ID" value="KZT67134.1"/>
    <property type="molecule type" value="Genomic_DNA"/>
</dbReference>
<organism evidence="3 4">
    <name type="scientific">Daedalea quercina L-15889</name>
    <dbReference type="NCBI Taxonomy" id="1314783"/>
    <lineage>
        <taxon>Eukaryota</taxon>
        <taxon>Fungi</taxon>
        <taxon>Dikarya</taxon>
        <taxon>Basidiomycota</taxon>
        <taxon>Agaricomycotina</taxon>
        <taxon>Agaricomycetes</taxon>
        <taxon>Polyporales</taxon>
        <taxon>Fomitopsis</taxon>
    </lineage>
</organism>
<name>A0A165NM40_9APHY</name>
<evidence type="ECO:0000256" key="1">
    <source>
        <dbReference type="SAM" id="Phobius"/>
    </source>
</evidence>
<dbReference type="InterPro" id="IPR045340">
    <property type="entry name" value="DUF6533"/>
</dbReference>
<feature type="transmembrane region" description="Helical" evidence="1">
    <location>
        <begin position="120"/>
        <end position="146"/>
    </location>
</feature>
<reference evidence="3 4" key="1">
    <citation type="journal article" date="2016" name="Mol. Biol. Evol.">
        <title>Comparative Genomics of Early-Diverging Mushroom-Forming Fungi Provides Insights into the Origins of Lignocellulose Decay Capabilities.</title>
        <authorList>
            <person name="Nagy L.G."/>
            <person name="Riley R."/>
            <person name="Tritt A."/>
            <person name="Adam C."/>
            <person name="Daum C."/>
            <person name="Floudas D."/>
            <person name="Sun H."/>
            <person name="Yadav J.S."/>
            <person name="Pangilinan J."/>
            <person name="Larsson K.H."/>
            <person name="Matsuura K."/>
            <person name="Barry K."/>
            <person name="Labutti K."/>
            <person name="Kuo R."/>
            <person name="Ohm R.A."/>
            <person name="Bhattacharya S.S."/>
            <person name="Shirouzu T."/>
            <person name="Yoshinaga Y."/>
            <person name="Martin F.M."/>
            <person name="Grigoriev I.V."/>
            <person name="Hibbett D.S."/>
        </authorList>
    </citation>
    <scope>NUCLEOTIDE SEQUENCE [LARGE SCALE GENOMIC DNA]</scope>
    <source>
        <strain evidence="3 4">L-15889</strain>
    </source>
</reference>
<dbReference type="AlphaFoldDB" id="A0A165NM40"/>
<feature type="transmembrane region" description="Helical" evidence="1">
    <location>
        <begin position="94"/>
        <end position="113"/>
    </location>
</feature>
<protein>
    <recommendedName>
        <fullName evidence="2">DUF6533 domain-containing protein</fullName>
    </recommendedName>
</protein>
<feature type="transmembrane region" description="Helical" evidence="1">
    <location>
        <begin position="173"/>
        <end position="192"/>
    </location>
</feature>
<keyword evidence="1" id="KW-0812">Transmembrane</keyword>
<feature type="domain" description="DUF6533" evidence="2">
    <location>
        <begin position="23"/>
        <end position="66"/>
    </location>
</feature>
<evidence type="ECO:0000313" key="3">
    <source>
        <dbReference type="EMBL" id="KZT67134.1"/>
    </source>
</evidence>
<sequence length="323" mass="35689">MSSSSMSAADVASLYQQNFISNCAQVAAAAVLTYEYALTLEQGMRIVRGRRTATFWLFVLNRLVMIGLVVTNVLEMVPWTHNYSCTAIAAFFDVFQLLTYLIWAVLSAVRLYVVSKGNRYLSVLVFLLALVPFAMNMYSAIMVTYISLPVGPDMSVCDPTGKFSPAFDNRALIGSRTCAIAADVLVLLTTWCHSPRPGIAWTRLLSPASRGMFLVLLLRDGALYFIVLLLITVAQILVNYFEALSIGTVFLVPAMSVLVSRFLLDIFQAAEEARPVSDYDSTSSTDESLDTALEFQNMDVERRDTTLGEMFSYPSHFTDSGLG</sequence>
<dbReference type="OrthoDB" id="2797976at2759"/>
<gene>
    <name evidence="3" type="ORF">DAEQUDRAFT_813010</name>
</gene>
<keyword evidence="4" id="KW-1185">Reference proteome</keyword>
<accession>A0A165NM40</accession>
<dbReference type="Proteomes" id="UP000076727">
    <property type="component" value="Unassembled WGS sequence"/>
</dbReference>
<feature type="transmembrane region" description="Helical" evidence="1">
    <location>
        <begin position="53"/>
        <end position="74"/>
    </location>
</feature>
<evidence type="ECO:0000313" key="4">
    <source>
        <dbReference type="Proteomes" id="UP000076727"/>
    </source>
</evidence>